<dbReference type="PANTHER" id="PTHR45850">
    <property type="entry name" value="SORTING NEXIN FAMILY MEMBER"/>
    <property type="match status" value="1"/>
</dbReference>
<dbReference type="Gene3D" id="3.30.1520.10">
    <property type="entry name" value="Phox-like domain"/>
    <property type="match status" value="1"/>
</dbReference>
<evidence type="ECO:0000313" key="5">
    <source>
        <dbReference type="Proteomes" id="UP001374579"/>
    </source>
</evidence>
<name>A0AAN9B0A0_9CAEN</name>
<gene>
    <name evidence="4" type="ORF">V1264_003765</name>
</gene>
<evidence type="ECO:0000256" key="2">
    <source>
        <dbReference type="SAM" id="MobiDB-lite"/>
    </source>
</evidence>
<evidence type="ECO:0000313" key="4">
    <source>
        <dbReference type="EMBL" id="KAK7096690.1"/>
    </source>
</evidence>
<dbReference type="PROSITE" id="PS50195">
    <property type="entry name" value="PX"/>
    <property type="match status" value="1"/>
</dbReference>
<comment type="similarity">
    <text evidence="1">Belongs to the sorting nexin family.</text>
</comment>
<comment type="caution">
    <text evidence="4">The sequence shown here is derived from an EMBL/GenBank/DDBJ whole genome shotgun (WGS) entry which is preliminary data.</text>
</comment>
<dbReference type="InterPro" id="IPR036871">
    <property type="entry name" value="PX_dom_sf"/>
</dbReference>
<feature type="domain" description="PX" evidence="3">
    <location>
        <begin position="1"/>
        <end position="167"/>
    </location>
</feature>
<dbReference type="InterPro" id="IPR001683">
    <property type="entry name" value="PX_dom"/>
</dbReference>
<organism evidence="4 5">
    <name type="scientific">Littorina saxatilis</name>
    <dbReference type="NCBI Taxonomy" id="31220"/>
    <lineage>
        <taxon>Eukaryota</taxon>
        <taxon>Metazoa</taxon>
        <taxon>Spiralia</taxon>
        <taxon>Lophotrochozoa</taxon>
        <taxon>Mollusca</taxon>
        <taxon>Gastropoda</taxon>
        <taxon>Caenogastropoda</taxon>
        <taxon>Littorinimorpha</taxon>
        <taxon>Littorinoidea</taxon>
        <taxon>Littorinidae</taxon>
        <taxon>Littorina</taxon>
    </lineage>
</organism>
<proteinExistence type="inferred from homology"/>
<dbReference type="GO" id="GO:0035091">
    <property type="term" value="F:phosphatidylinositol binding"/>
    <property type="evidence" value="ECO:0007669"/>
    <property type="project" value="InterPro"/>
</dbReference>
<dbReference type="SUPFAM" id="SSF64268">
    <property type="entry name" value="PX domain"/>
    <property type="match status" value="1"/>
</dbReference>
<dbReference type="Proteomes" id="UP001374579">
    <property type="component" value="Unassembled WGS sequence"/>
</dbReference>
<dbReference type="AlphaFoldDB" id="A0AAN9B0A0"/>
<sequence>MSNDEESPTVPFEDSDDPDQEDDGGFTQDVTINTGTLPLFRVSVTEAVKDGLSLQFTIMATRIEGDRGLVVSRQFEDLEWLHHQLVAGNDTEGIIVPPLPMRPEFDPKSAESKTKKQLGSDCNILRPDDFDLECKAVEKYLSLMLSHQTFGRDKNLETFLCEKEAPVRTKVSKGIMGWLSTTIDSARKSQHKDIDDYFGKQRVWAVEYTRVSREASLNFNKVTQSQWRLTSGLQHLSTSLSATLPFKDDSTRAVNKLTLKFAEAVESSRKGLEAVSQTDEKTLGFELDLLARYMDSVKEMLFQRTCLMIVYEDACKALEKAKPQKKQAAEEAKIAAEGAYAHCCENAKKELKTFMRQRILTMQDGLVAFTESQIRTSRDVYSNLVQVLKDVEAEA</sequence>
<evidence type="ECO:0000256" key="1">
    <source>
        <dbReference type="ARBA" id="ARBA00010883"/>
    </source>
</evidence>
<dbReference type="Pfam" id="PF00787">
    <property type="entry name" value="PX"/>
    <property type="match status" value="1"/>
</dbReference>
<feature type="region of interest" description="Disordered" evidence="2">
    <location>
        <begin position="1"/>
        <end position="30"/>
    </location>
</feature>
<dbReference type="Gene3D" id="1.20.1270.60">
    <property type="entry name" value="Arfaptin homology (AH) domain/BAR domain"/>
    <property type="match status" value="1"/>
</dbReference>
<dbReference type="PANTHER" id="PTHR45850:SF2">
    <property type="entry name" value="SORTING NEXIN-5-LIKE"/>
    <property type="match status" value="1"/>
</dbReference>
<accession>A0AAN9B0A0</accession>
<dbReference type="InterPro" id="IPR027267">
    <property type="entry name" value="AH/BAR_dom_sf"/>
</dbReference>
<evidence type="ECO:0000259" key="3">
    <source>
        <dbReference type="PROSITE" id="PS50195"/>
    </source>
</evidence>
<reference evidence="4 5" key="1">
    <citation type="submission" date="2024-02" db="EMBL/GenBank/DDBJ databases">
        <title>Chromosome-scale genome assembly of the rough periwinkle Littorina saxatilis.</title>
        <authorList>
            <person name="De Jode A."/>
            <person name="Faria R."/>
            <person name="Formenti G."/>
            <person name="Sims Y."/>
            <person name="Smith T.P."/>
            <person name="Tracey A."/>
            <person name="Wood J.M.D."/>
            <person name="Zagrodzka Z.B."/>
            <person name="Johannesson K."/>
            <person name="Butlin R.K."/>
            <person name="Leder E.H."/>
        </authorList>
    </citation>
    <scope>NUCLEOTIDE SEQUENCE [LARGE SCALE GENOMIC DNA]</scope>
    <source>
        <strain evidence="4">Snail1</strain>
        <tissue evidence="4">Muscle</tissue>
    </source>
</reference>
<feature type="compositionally biased region" description="Acidic residues" evidence="2">
    <location>
        <begin position="1"/>
        <end position="24"/>
    </location>
</feature>
<dbReference type="EMBL" id="JBAMIC010000013">
    <property type="protein sequence ID" value="KAK7096690.1"/>
    <property type="molecule type" value="Genomic_DNA"/>
</dbReference>
<keyword evidence="5" id="KW-1185">Reference proteome</keyword>
<protein>
    <recommendedName>
        <fullName evidence="3">PX domain-containing protein</fullName>
    </recommendedName>
</protein>